<feature type="binding site" evidence="1">
    <location>
        <position position="36"/>
    </location>
    <ligand>
        <name>Zn(2+)</name>
        <dbReference type="ChEBI" id="CHEBI:29105"/>
    </ligand>
</feature>
<proteinExistence type="inferred from homology"/>
<dbReference type="Gene3D" id="6.20.220.10">
    <property type="entry name" value="ClpX chaperone, C4-type zinc finger domain"/>
    <property type="match status" value="1"/>
</dbReference>
<evidence type="ECO:0000256" key="1">
    <source>
        <dbReference type="PROSITE-ProRule" id="PRU01250"/>
    </source>
</evidence>
<comment type="similarity">
    <text evidence="1">Belongs to the ClpX chaperone family.</text>
</comment>
<keyword evidence="6" id="KW-1185">Reference proteome</keyword>
<keyword evidence="1" id="KW-0862">Zinc</keyword>
<organism evidence="4 5">
    <name type="scientific">Paenibacillus chitinolyticus</name>
    <dbReference type="NCBI Taxonomy" id="79263"/>
    <lineage>
        <taxon>Bacteria</taxon>
        <taxon>Bacillati</taxon>
        <taxon>Bacillota</taxon>
        <taxon>Bacilli</taxon>
        <taxon>Bacillales</taxon>
        <taxon>Paenibacillaceae</taxon>
        <taxon>Paenibacillus</taxon>
    </lineage>
</organism>
<dbReference type="Proteomes" id="UP000288943">
    <property type="component" value="Chromosome"/>
</dbReference>
<dbReference type="GO" id="GO:0008270">
    <property type="term" value="F:zinc ion binding"/>
    <property type="evidence" value="ECO:0007669"/>
    <property type="project" value="UniProtKB-UniRule"/>
</dbReference>
<evidence type="ECO:0000313" key="5">
    <source>
        <dbReference type="Proteomes" id="UP000288943"/>
    </source>
</evidence>
<dbReference type="Pfam" id="PF06689">
    <property type="entry name" value="zf-C4_ClpX"/>
    <property type="match status" value="1"/>
</dbReference>
<keyword evidence="1" id="KW-0143">Chaperone</keyword>
<reference evidence="4 5" key="1">
    <citation type="submission" date="2018-01" db="EMBL/GenBank/DDBJ databases">
        <title>The whole genome sequencing and assembly of Paenibacillus chitinolyticus KCCM 41400 strain.</title>
        <authorList>
            <person name="Kim J.-Y."/>
            <person name="Park M.-K."/>
            <person name="Lee Y.-J."/>
            <person name="Yi H."/>
            <person name="Bahn Y.-S."/>
            <person name="Kim J.F."/>
            <person name="Lee D.-W."/>
        </authorList>
    </citation>
    <scope>NUCLEOTIDE SEQUENCE [LARGE SCALE GENOMIC DNA]</scope>
    <source>
        <strain evidence="4 5">KCCM 41400</strain>
    </source>
</reference>
<dbReference type="SMART" id="SM00994">
    <property type="entry name" value="zf-C4_ClpX"/>
    <property type="match status" value="1"/>
</dbReference>
<dbReference type="GO" id="GO:0046983">
    <property type="term" value="F:protein dimerization activity"/>
    <property type="evidence" value="ECO:0007669"/>
    <property type="project" value="UniProtKB-UniRule"/>
</dbReference>
<dbReference type="InterPro" id="IPR010603">
    <property type="entry name" value="Znf_CppX_C4"/>
</dbReference>
<dbReference type="KEGG" id="pchi:PC41400_14710"/>
<reference evidence="3 6" key="2">
    <citation type="submission" date="2022-05" db="EMBL/GenBank/DDBJ databases">
        <title>Genome Sequencing of Bee-Associated Microbes.</title>
        <authorList>
            <person name="Dunlap C."/>
        </authorList>
    </citation>
    <scope>NUCLEOTIDE SEQUENCE [LARGE SCALE GENOMIC DNA]</scope>
    <source>
        <strain evidence="3 6">NRRL B-23120</strain>
    </source>
</reference>
<dbReference type="InterPro" id="IPR059188">
    <property type="entry name" value="Znf_CLPX-like"/>
</dbReference>
<feature type="binding site" evidence="1">
    <location>
        <position position="39"/>
    </location>
    <ligand>
        <name>Zn(2+)</name>
        <dbReference type="ChEBI" id="CHEBI:29105"/>
    </ligand>
</feature>
<dbReference type="InterPro" id="IPR038366">
    <property type="entry name" value="Znf_CppX_C4_sf"/>
</dbReference>
<dbReference type="GO" id="GO:0006457">
    <property type="term" value="P:protein folding"/>
    <property type="evidence" value="ECO:0007669"/>
    <property type="project" value="UniProtKB-UniRule"/>
</dbReference>
<sequence length="74" mass="8500">MSESNIGVKAMHEIMRKAKKYDELLVFPSIENELQCDFCGKFQSELNKMIAARRVVICNECVEVCNQVLEEDNS</sequence>
<feature type="binding site" evidence="1">
    <location>
        <position position="58"/>
    </location>
    <ligand>
        <name>Zn(2+)</name>
        <dbReference type="ChEBI" id="CHEBI:29105"/>
    </ligand>
</feature>
<dbReference type="EMBL" id="CP026520">
    <property type="protein sequence ID" value="QAV18861.1"/>
    <property type="molecule type" value="Genomic_DNA"/>
</dbReference>
<accession>A0A410WXA1</accession>
<gene>
    <name evidence="3" type="ORF">M5X16_28200</name>
    <name evidence="4" type="ORF">PC41400_14710</name>
</gene>
<feature type="binding site" evidence="1">
    <location>
        <position position="61"/>
    </location>
    <ligand>
        <name>Zn(2+)</name>
        <dbReference type="ChEBI" id="CHEBI:29105"/>
    </ligand>
</feature>
<dbReference type="RefSeq" id="WP_042227644.1">
    <property type="nucleotide sequence ID" value="NZ_CP026520.1"/>
</dbReference>
<evidence type="ECO:0000313" key="4">
    <source>
        <dbReference type="EMBL" id="QAV18861.1"/>
    </source>
</evidence>
<evidence type="ECO:0000259" key="2">
    <source>
        <dbReference type="PROSITE" id="PS51902"/>
    </source>
</evidence>
<dbReference type="GeneID" id="95376066"/>
<feature type="domain" description="ClpX-type ZB" evidence="2">
    <location>
        <begin position="24"/>
        <end position="74"/>
    </location>
</feature>
<dbReference type="SUPFAM" id="SSF57716">
    <property type="entry name" value="Glucocorticoid receptor-like (DNA-binding domain)"/>
    <property type="match status" value="1"/>
</dbReference>
<dbReference type="PROSITE" id="PS51902">
    <property type="entry name" value="CLPX_ZB"/>
    <property type="match status" value="1"/>
</dbReference>
<keyword evidence="1" id="KW-0479">Metal-binding</keyword>
<protein>
    <recommendedName>
        <fullName evidence="2">ClpX-type ZB domain-containing protein</fullName>
    </recommendedName>
</protein>
<dbReference type="OrthoDB" id="2664410at2"/>
<dbReference type="EMBL" id="JAMDMJ010000053">
    <property type="protein sequence ID" value="MCY9599631.1"/>
    <property type="molecule type" value="Genomic_DNA"/>
</dbReference>
<dbReference type="GO" id="GO:0051082">
    <property type="term" value="F:unfolded protein binding"/>
    <property type="evidence" value="ECO:0007669"/>
    <property type="project" value="UniProtKB-UniRule"/>
</dbReference>
<dbReference type="Proteomes" id="UP001527202">
    <property type="component" value="Unassembled WGS sequence"/>
</dbReference>
<evidence type="ECO:0000313" key="6">
    <source>
        <dbReference type="Proteomes" id="UP001527202"/>
    </source>
</evidence>
<evidence type="ECO:0000313" key="3">
    <source>
        <dbReference type="EMBL" id="MCY9599631.1"/>
    </source>
</evidence>
<name>A0A410WXA1_9BACL</name>
<dbReference type="AlphaFoldDB" id="A0A410WXA1"/>